<dbReference type="InterPro" id="IPR008253">
    <property type="entry name" value="Marvel"/>
</dbReference>
<dbReference type="AlphaFoldDB" id="A0A498SKR5"/>
<dbReference type="GO" id="GO:0016020">
    <property type="term" value="C:membrane"/>
    <property type="evidence" value="ECO:0007669"/>
    <property type="project" value="UniProtKB-SubCell"/>
</dbReference>
<reference evidence="9 10" key="1">
    <citation type="submission" date="2018-08" db="EMBL/GenBank/DDBJ databases">
        <authorList>
            <person name="Laetsch R D."/>
            <person name="Stevens L."/>
            <person name="Kumar S."/>
            <person name="Blaxter L. M."/>
        </authorList>
    </citation>
    <scope>NUCLEOTIDE SEQUENCE [LARGE SCALE GENOMIC DNA]</scope>
</reference>
<dbReference type="InterPro" id="IPR050578">
    <property type="entry name" value="MARVEL-CKLF_proteins"/>
</dbReference>
<dbReference type="EMBL" id="UPTC01001752">
    <property type="protein sequence ID" value="VBB32492.1"/>
    <property type="molecule type" value="Genomic_DNA"/>
</dbReference>
<evidence type="ECO:0000256" key="7">
    <source>
        <dbReference type="SAM" id="Phobius"/>
    </source>
</evidence>
<sequence length="266" mass="29364">MLKEDFEHQQREQNLTATVEATPVGNVAINVANQARGGPQSSPSYSTPAPSSPKHHQQKRRLKFDMSSKIQIIPDNRQGQLNVVFLATIPGAMKIAEIRECVPIKLQTLSFASFVLAICADRNSTTSAWTEHISLAATLIISGLLIGYVCFPHLTIKDEPTREGLIVTELIFYGISAVFFFIAVWLMVHLSAGWLNYGRGPAIIDAIICVALTILFGIETFAKVKAWRGENEPTSRIVQTAKTTTESGRYYETNEILQRSQGSEIA</sequence>
<keyword evidence="10" id="KW-1185">Reference proteome</keyword>
<evidence type="ECO:0000256" key="3">
    <source>
        <dbReference type="ARBA" id="ARBA00022989"/>
    </source>
</evidence>
<evidence type="ECO:0000256" key="1">
    <source>
        <dbReference type="ARBA" id="ARBA00004141"/>
    </source>
</evidence>
<keyword evidence="2 5" id="KW-0812">Transmembrane</keyword>
<dbReference type="OrthoDB" id="10028364at2759"/>
<feature type="transmembrane region" description="Helical" evidence="7">
    <location>
        <begin position="133"/>
        <end position="154"/>
    </location>
</feature>
<gene>
    <name evidence="9" type="ORF">NAV_LOCUS7283</name>
</gene>
<comment type="subcellular location">
    <subcellularLocation>
        <location evidence="1">Membrane</location>
        <topology evidence="1">Multi-pass membrane protein</topology>
    </subcellularLocation>
</comment>
<accession>A0A498SKR5</accession>
<organism evidence="9 10">
    <name type="scientific">Acanthocheilonema viteae</name>
    <name type="common">Filarial nematode worm</name>
    <name type="synonym">Dipetalonema viteae</name>
    <dbReference type="NCBI Taxonomy" id="6277"/>
    <lineage>
        <taxon>Eukaryota</taxon>
        <taxon>Metazoa</taxon>
        <taxon>Ecdysozoa</taxon>
        <taxon>Nematoda</taxon>
        <taxon>Chromadorea</taxon>
        <taxon>Rhabditida</taxon>
        <taxon>Spirurina</taxon>
        <taxon>Spiruromorpha</taxon>
        <taxon>Filarioidea</taxon>
        <taxon>Onchocercidae</taxon>
        <taxon>Acanthocheilonema</taxon>
    </lineage>
</organism>
<dbReference type="PROSITE" id="PS51225">
    <property type="entry name" value="MARVEL"/>
    <property type="match status" value="1"/>
</dbReference>
<name>A0A498SKR5_ACAVI</name>
<proteinExistence type="predicted"/>
<feature type="domain" description="MARVEL" evidence="8">
    <location>
        <begin position="85"/>
        <end position="228"/>
    </location>
</feature>
<evidence type="ECO:0000256" key="5">
    <source>
        <dbReference type="PROSITE-ProRule" id="PRU00581"/>
    </source>
</evidence>
<protein>
    <recommendedName>
        <fullName evidence="8">MARVEL domain-containing protein</fullName>
    </recommendedName>
</protein>
<evidence type="ECO:0000256" key="6">
    <source>
        <dbReference type="SAM" id="MobiDB-lite"/>
    </source>
</evidence>
<evidence type="ECO:0000256" key="2">
    <source>
        <dbReference type="ARBA" id="ARBA00022692"/>
    </source>
</evidence>
<keyword evidence="3 7" id="KW-1133">Transmembrane helix</keyword>
<evidence type="ECO:0000256" key="4">
    <source>
        <dbReference type="ARBA" id="ARBA00023136"/>
    </source>
</evidence>
<keyword evidence="4 5" id="KW-0472">Membrane</keyword>
<dbReference type="Proteomes" id="UP000276991">
    <property type="component" value="Unassembled WGS sequence"/>
</dbReference>
<feature type="compositionally biased region" description="Low complexity" evidence="6">
    <location>
        <begin position="39"/>
        <end position="49"/>
    </location>
</feature>
<evidence type="ECO:0000313" key="10">
    <source>
        <dbReference type="Proteomes" id="UP000276991"/>
    </source>
</evidence>
<evidence type="ECO:0000313" key="9">
    <source>
        <dbReference type="EMBL" id="VBB32492.1"/>
    </source>
</evidence>
<dbReference type="PANTHER" id="PTHR22776">
    <property type="entry name" value="MARVEL-CONTAINING POTENTIAL LIPID RAFT-ASSOCIATED PROTEIN"/>
    <property type="match status" value="1"/>
</dbReference>
<dbReference type="PANTHER" id="PTHR22776:SF52">
    <property type="entry name" value="MARVEL DOMAIN-CONTAINING PROTEIN"/>
    <property type="match status" value="1"/>
</dbReference>
<feature type="transmembrane region" description="Helical" evidence="7">
    <location>
        <begin position="200"/>
        <end position="218"/>
    </location>
</feature>
<feature type="region of interest" description="Disordered" evidence="6">
    <location>
        <begin position="31"/>
        <end position="60"/>
    </location>
</feature>
<feature type="transmembrane region" description="Helical" evidence="7">
    <location>
        <begin position="166"/>
        <end position="188"/>
    </location>
</feature>
<evidence type="ECO:0000259" key="8">
    <source>
        <dbReference type="PROSITE" id="PS51225"/>
    </source>
</evidence>